<name>A0A392THA6_9FABA</name>
<sequence length="48" mass="5178">QEGVVTQLQHDILQLHDEHAAAQLQHQAQVIQELEAQLANIGGRGGIA</sequence>
<reference evidence="1 2" key="1">
    <citation type="journal article" date="2018" name="Front. Plant Sci.">
        <title>Red Clover (Trifolium pratense) and Zigzag Clover (T. medium) - A Picture of Genomic Similarities and Differences.</title>
        <authorList>
            <person name="Dluhosova J."/>
            <person name="Istvanek J."/>
            <person name="Nedelnik J."/>
            <person name="Repkova J."/>
        </authorList>
    </citation>
    <scope>NUCLEOTIDE SEQUENCE [LARGE SCALE GENOMIC DNA]</scope>
    <source>
        <strain evidence="2">cv. 10/8</strain>
        <tissue evidence="1">Leaf</tissue>
    </source>
</reference>
<comment type="caution">
    <text evidence="1">The sequence shown here is derived from an EMBL/GenBank/DDBJ whole genome shotgun (WGS) entry which is preliminary data.</text>
</comment>
<accession>A0A392THA6</accession>
<organism evidence="1 2">
    <name type="scientific">Trifolium medium</name>
    <dbReference type="NCBI Taxonomy" id="97028"/>
    <lineage>
        <taxon>Eukaryota</taxon>
        <taxon>Viridiplantae</taxon>
        <taxon>Streptophyta</taxon>
        <taxon>Embryophyta</taxon>
        <taxon>Tracheophyta</taxon>
        <taxon>Spermatophyta</taxon>
        <taxon>Magnoliopsida</taxon>
        <taxon>eudicotyledons</taxon>
        <taxon>Gunneridae</taxon>
        <taxon>Pentapetalae</taxon>
        <taxon>rosids</taxon>
        <taxon>fabids</taxon>
        <taxon>Fabales</taxon>
        <taxon>Fabaceae</taxon>
        <taxon>Papilionoideae</taxon>
        <taxon>50 kb inversion clade</taxon>
        <taxon>NPAAA clade</taxon>
        <taxon>Hologalegina</taxon>
        <taxon>IRL clade</taxon>
        <taxon>Trifolieae</taxon>
        <taxon>Trifolium</taxon>
    </lineage>
</organism>
<dbReference type="Proteomes" id="UP000265520">
    <property type="component" value="Unassembled WGS sequence"/>
</dbReference>
<dbReference type="AlphaFoldDB" id="A0A392THA6"/>
<keyword evidence="2" id="KW-1185">Reference proteome</keyword>
<protein>
    <submittedName>
        <fullName evidence="1">Uncharacterized protein</fullName>
    </submittedName>
</protein>
<evidence type="ECO:0000313" key="2">
    <source>
        <dbReference type="Proteomes" id="UP000265520"/>
    </source>
</evidence>
<feature type="non-terminal residue" evidence="1">
    <location>
        <position position="1"/>
    </location>
</feature>
<evidence type="ECO:0000313" key="1">
    <source>
        <dbReference type="EMBL" id="MCI60521.1"/>
    </source>
</evidence>
<dbReference type="EMBL" id="LXQA010583056">
    <property type="protein sequence ID" value="MCI60521.1"/>
    <property type="molecule type" value="Genomic_DNA"/>
</dbReference>
<proteinExistence type="predicted"/>